<feature type="transmembrane region" description="Helical" evidence="1">
    <location>
        <begin position="207"/>
        <end position="228"/>
    </location>
</feature>
<feature type="transmembrane region" description="Helical" evidence="1">
    <location>
        <begin position="346"/>
        <end position="367"/>
    </location>
</feature>
<reference evidence="2 3" key="1">
    <citation type="submission" date="2021-01" db="EMBL/GenBank/DDBJ databases">
        <title>Streptomyces acididurans sp. nov., isolated from a peat swamp forest soil.</title>
        <authorList>
            <person name="Chantavorakit T."/>
            <person name="Duangmal K."/>
        </authorList>
    </citation>
    <scope>NUCLEOTIDE SEQUENCE [LARGE SCALE GENOMIC DNA]</scope>
    <source>
        <strain evidence="2 3">KK5PA1</strain>
    </source>
</reference>
<feature type="transmembrane region" description="Helical" evidence="1">
    <location>
        <begin position="71"/>
        <end position="89"/>
    </location>
</feature>
<evidence type="ECO:0000313" key="3">
    <source>
        <dbReference type="Proteomes" id="UP000749040"/>
    </source>
</evidence>
<feature type="transmembrane region" description="Helical" evidence="1">
    <location>
        <begin position="315"/>
        <end position="334"/>
    </location>
</feature>
<gene>
    <name evidence="2" type="ORF">ITX44_19195</name>
</gene>
<evidence type="ECO:0008006" key="4">
    <source>
        <dbReference type="Google" id="ProtNLM"/>
    </source>
</evidence>
<organism evidence="2 3">
    <name type="scientific">Actinacidiphila acididurans</name>
    <dbReference type="NCBI Taxonomy" id="2784346"/>
    <lineage>
        <taxon>Bacteria</taxon>
        <taxon>Bacillati</taxon>
        <taxon>Actinomycetota</taxon>
        <taxon>Actinomycetes</taxon>
        <taxon>Kitasatosporales</taxon>
        <taxon>Streptomycetaceae</taxon>
        <taxon>Actinacidiphila</taxon>
    </lineage>
</organism>
<feature type="transmembrane region" description="Helical" evidence="1">
    <location>
        <begin position="176"/>
        <end position="195"/>
    </location>
</feature>
<keyword evidence="3" id="KW-1185">Reference proteome</keyword>
<dbReference type="Gene3D" id="1.20.1740.10">
    <property type="entry name" value="Amino acid/polyamine transporter I"/>
    <property type="match status" value="1"/>
</dbReference>
<keyword evidence="1" id="KW-0812">Transmembrane</keyword>
<comment type="caution">
    <text evidence="2">The sequence shown here is derived from an EMBL/GenBank/DDBJ whole genome shotgun (WGS) entry which is preliminary data.</text>
</comment>
<evidence type="ECO:0000313" key="2">
    <source>
        <dbReference type="EMBL" id="MBM9506642.1"/>
    </source>
</evidence>
<feature type="transmembrane region" description="Helical" evidence="1">
    <location>
        <begin position="109"/>
        <end position="127"/>
    </location>
</feature>
<evidence type="ECO:0000256" key="1">
    <source>
        <dbReference type="SAM" id="Phobius"/>
    </source>
</evidence>
<dbReference type="RefSeq" id="WP_205358494.1">
    <property type="nucleotide sequence ID" value="NZ_JADKYB010000009.1"/>
</dbReference>
<proteinExistence type="predicted"/>
<keyword evidence="1" id="KW-1133">Transmembrane helix</keyword>
<name>A0ABS2TTH4_9ACTN</name>
<dbReference type="Proteomes" id="UP000749040">
    <property type="component" value="Unassembled WGS sequence"/>
</dbReference>
<feature type="transmembrane region" description="Helical" evidence="1">
    <location>
        <begin position="284"/>
        <end position="303"/>
    </location>
</feature>
<dbReference type="EMBL" id="JADKYB010000009">
    <property type="protein sequence ID" value="MBM9506642.1"/>
    <property type="molecule type" value="Genomic_DNA"/>
</dbReference>
<keyword evidence="1" id="KW-0472">Membrane</keyword>
<sequence length="372" mass="37879">MVVTSLGGPLALAALYAPTIAADATGSLGLDILAATVVFGFPLAIWIGYAQHINTAGGLYAFVEAAAGRTAARVQAGLWILSYLLYLLYTTASVVYDTLPAVFPGVRPYQPALEIAIPVALAAVMLAGRTAALAATGVLAVGQLALVGVVAGVGLGHGAPAHSFGTSAPAGDLTTSVGQTALLYVCGSLPLFLGGEVARPARTVPRGLIWGTLLVAAGVTVAAVPITANPAFAQAPIPGMSLVEVFAGHRLAVVVGAGVAVSVVGVMLVEYLALSRLVHALTRAPVRTVIAWIAVALVGVAPLSLVDPDAFYDALIKPSLFALWLSQLVVFAVYPRFAVRKGTHPVVAWGLGAVASAFALYGLWATWHHAVS</sequence>
<accession>A0ABS2TTH4</accession>
<feature type="transmembrane region" description="Helical" evidence="1">
    <location>
        <begin position="32"/>
        <end position="50"/>
    </location>
</feature>
<protein>
    <recommendedName>
        <fullName evidence="4">Amino acid permease</fullName>
    </recommendedName>
</protein>
<feature type="transmembrane region" description="Helical" evidence="1">
    <location>
        <begin position="248"/>
        <end position="272"/>
    </location>
</feature>
<feature type="transmembrane region" description="Helical" evidence="1">
    <location>
        <begin position="134"/>
        <end position="156"/>
    </location>
</feature>